<accession>H5TCF0</accession>
<dbReference type="OrthoDB" id="9801945at2"/>
<evidence type="ECO:0000256" key="2">
    <source>
        <dbReference type="ARBA" id="ARBA00024200"/>
    </source>
</evidence>
<dbReference type="Gene3D" id="3.10.20.30">
    <property type="match status" value="1"/>
</dbReference>
<organism evidence="4 5">
    <name type="scientific">Glaciecola punicea ACAM 611</name>
    <dbReference type="NCBI Taxonomy" id="1121923"/>
    <lineage>
        <taxon>Bacteria</taxon>
        <taxon>Pseudomonadati</taxon>
        <taxon>Pseudomonadota</taxon>
        <taxon>Gammaproteobacteria</taxon>
        <taxon>Alteromonadales</taxon>
        <taxon>Alteromonadaceae</taxon>
        <taxon>Glaciecola</taxon>
    </lineage>
</organism>
<gene>
    <name evidence="4" type="primary">moaD</name>
    <name evidence="4" type="ORF">GPUN_1861</name>
</gene>
<protein>
    <recommendedName>
        <fullName evidence="3">Molybdopterin synthase sulfur carrier subunit</fullName>
    </recommendedName>
</protein>
<dbReference type="GO" id="GO:0000166">
    <property type="term" value="F:nucleotide binding"/>
    <property type="evidence" value="ECO:0007669"/>
    <property type="project" value="UniProtKB-KW"/>
</dbReference>
<dbReference type="EMBL" id="BAET01000019">
    <property type="protein sequence ID" value="GAB55977.1"/>
    <property type="molecule type" value="Genomic_DNA"/>
</dbReference>
<dbReference type="InterPro" id="IPR016155">
    <property type="entry name" value="Mopterin_synth/thiamin_S_b"/>
</dbReference>
<keyword evidence="1" id="KW-0547">Nucleotide-binding</keyword>
<dbReference type="InterPro" id="IPR003749">
    <property type="entry name" value="ThiS/MoaD-like"/>
</dbReference>
<reference evidence="4 5" key="2">
    <citation type="journal article" date="2017" name="Antonie Van Leeuwenhoek">
        <title>Rhizobium rhizosphaerae sp. nov., a novel species isolated from rice rhizosphere.</title>
        <authorList>
            <person name="Zhao J.J."/>
            <person name="Zhang J."/>
            <person name="Zhang R.J."/>
            <person name="Zhang C.W."/>
            <person name="Yin H.Q."/>
            <person name="Zhang X.X."/>
        </authorList>
    </citation>
    <scope>NUCLEOTIDE SEQUENCE [LARGE SCALE GENOMIC DNA]</scope>
    <source>
        <strain evidence="4 5">ACAM 611</strain>
    </source>
</reference>
<dbReference type="PANTHER" id="PTHR33359">
    <property type="entry name" value="MOLYBDOPTERIN SYNTHASE SULFUR CARRIER SUBUNIT"/>
    <property type="match status" value="1"/>
</dbReference>
<evidence type="ECO:0000256" key="3">
    <source>
        <dbReference type="ARBA" id="ARBA00024247"/>
    </source>
</evidence>
<dbReference type="STRING" id="56804.BAE46_06670"/>
<dbReference type="InterPro" id="IPR012675">
    <property type="entry name" value="Beta-grasp_dom_sf"/>
</dbReference>
<evidence type="ECO:0000313" key="5">
    <source>
        <dbReference type="Proteomes" id="UP000053586"/>
    </source>
</evidence>
<dbReference type="GO" id="GO:1990133">
    <property type="term" value="C:molybdopterin adenylyltransferase complex"/>
    <property type="evidence" value="ECO:0007669"/>
    <property type="project" value="TreeGrafter"/>
</dbReference>
<proteinExistence type="inferred from homology"/>
<dbReference type="NCBIfam" id="TIGR01682">
    <property type="entry name" value="moaD"/>
    <property type="match status" value="1"/>
</dbReference>
<name>H5TCF0_9ALTE</name>
<dbReference type="eggNOG" id="COG1977">
    <property type="taxonomic scope" value="Bacteria"/>
</dbReference>
<dbReference type="RefSeq" id="WP_006005622.1">
    <property type="nucleotide sequence ID" value="NZ_BAET01000019.1"/>
</dbReference>
<comment type="similarity">
    <text evidence="2">Belongs to the MoaD family.</text>
</comment>
<sequence length="81" mass="8992">MLRIRFFGSIREQLQTSSIDVEYAGEETVSDLMAKLIEKGERWLILEEQDVLVAVNMTLCGKDAVINSGDELAFFPPVTGG</sequence>
<dbReference type="UniPathway" id="UPA00344"/>
<evidence type="ECO:0000256" key="1">
    <source>
        <dbReference type="ARBA" id="ARBA00022741"/>
    </source>
</evidence>
<keyword evidence="5" id="KW-1185">Reference proteome</keyword>
<dbReference type="AlphaFoldDB" id="H5TCF0"/>
<dbReference type="GO" id="GO:0006777">
    <property type="term" value="P:Mo-molybdopterin cofactor biosynthetic process"/>
    <property type="evidence" value="ECO:0007669"/>
    <property type="project" value="InterPro"/>
</dbReference>
<evidence type="ECO:0000313" key="4">
    <source>
        <dbReference type="EMBL" id="GAB55977.1"/>
    </source>
</evidence>
<dbReference type="SUPFAM" id="SSF54285">
    <property type="entry name" value="MoaD/ThiS"/>
    <property type="match status" value="1"/>
</dbReference>
<dbReference type="Pfam" id="PF02597">
    <property type="entry name" value="ThiS"/>
    <property type="match status" value="1"/>
</dbReference>
<reference evidence="4 5" key="1">
    <citation type="journal article" date="2012" name="J. Bacteriol.">
        <title>Genome sequence of proteorhodopsin-containing sea ice bacterium Glaciecola punicea ACAM 611T.</title>
        <authorList>
            <person name="Qin Q.-L."/>
            <person name="Xie B.-B."/>
            <person name="Shu Y.-L."/>
            <person name="Rong J.-C."/>
            <person name="Zhao D.-L."/>
            <person name="Zhang X.-Y."/>
            <person name="Chen X.-L."/>
            <person name="Zhou B.-C."/>
            <person name="Zhanga Y.-Z."/>
        </authorList>
    </citation>
    <scope>NUCLEOTIDE SEQUENCE [LARGE SCALE GENOMIC DNA]</scope>
    <source>
        <strain evidence="4 5">ACAM 611</strain>
    </source>
</reference>
<dbReference type="PANTHER" id="PTHR33359:SF1">
    <property type="entry name" value="MOLYBDOPTERIN SYNTHASE SULFUR CARRIER SUBUNIT"/>
    <property type="match status" value="1"/>
</dbReference>
<comment type="caution">
    <text evidence="4">The sequence shown here is derived from an EMBL/GenBank/DDBJ whole genome shotgun (WGS) entry which is preliminary data.</text>
</comment>
<dbReference type="Proteomes" id="UP000053586">
    <property type="component" value="Unassembled WGS sequence"/>
</dbReference>
<dbReference type="InterPro" id="IPR044672">
    <property type="entry name" value="MOCS2A"/>
</dbReference>
<dbReference type="CDD" id="cd00754">
    <property type="entry name" value="Ubl_MoaD"/>
    <property type="match status" value="1"/>
</dbReference>